<keyword evidence="5 7" id="KW-0472">Membrane</keyword>
<name>A0A7S1N8R9_9EUGL</name>
<dbReference type="GO" id="GO:0038023">
    <property type="term" value="F:signaling receptor activity"/>
    <property type="evidence" value="ECO:0007669"/>
    <property type="project" value="TreeGrafter"/>
</dbReference>
<gene>
    <name evidence="8" type="ORF">EGYM00392_LOCUS15854</name>
</gene>
<evidence type="ECO:0000256" key="6">
    <source>
        <dbReference type="PIRSR" id="PIRSR604254-1"/>
    </source>
</evidence>
<evidence type="ECO:0000256" key="1">
    <source>
        <dbReference type="ARBA" id="ARBA00004141"/>
    </source>
</evidence>
<evidence type="ECO:0000256" key="7">
    <source>
        <dbReference type="SAM" id="Phobius"/>
    </source>
</evidence>
<dbReference type="PANTHER" id="PTHR20855:SF52">
    <property type="entry name" value="ADIPONECTIN RECEPTOR PROTEIN"/>
    <property type="match status" value="1"/>
</dbReference>
<feature type="transmembrane region" description="Helical" evidence="7">
    <location>
        <begin position="126"/>
        <end position="146"/>
    </location>
</feature>
<sequence length="157" mass="17974">MGIVACIVGSFYIGLYLGYACLPQWQWFYMALITVEVVPLLYIVSQEKLRKKQKVVVPFFVAVVATGLVPAMHFTLFVDHPLRLTMMQAIYSMFGLYLLGVLFYLLEIPESWYPGRFDYILHSHQVWHMFVFMAPLCEYLGALVVMSHGPLGPLCPT</sequence>
<dbReference type="GO" id="GO:0046872">
    <property type="term" value="F:metal ion binding"/>
    <property type="evidence" value="ECO:0007669"/>
    <property type="project" value="UniProtKB-KW"/>
</dbReference>
<feature type="binding site" evidence="6">
    <location>
        <position position="124"/>
    </location>
    <ligand>
        <name>Zn(2+)</name>
        <dbReference type="ChEBI" id="CHEBI:29105"/>
    </ligand>
</feature>
<evidence type="ECO:0000256" key="3">
    <source>
        <dbReference type="ARBA" id="ARBA00022692"/>
    </source>
</evidence>
<keyword evidence="6" id="KW-0479">Metal-binding</keyword>
<evidence type="ECO:0000256" key="4">
    <source>
        <dbReference type="ARBA" id="ARBA00022989"/>
    </source>
</evidence>
<keyword evidence="4 7" id="KW-1133">Transmembrane helix</keyword>
<feature type="transmembrane region" description="Helical" evidence="7">
    <location>
        <begin position="25"/>
        <end position="44"/>
    </location>
</feature>
<keyword evidence="3 7" id="KW-0812">Transmembrane</keyword>
<feature type="transmembrane region" description="Helical" evidence="7">
    <location>
        <begin position="56"/>
        <end position="77"/>
    </location>
</feature>
<comment type="similarity">
    <text evidence="2">Belongs to the ADIPOR family.</text>
</comment>
<evidence type="ECO:0000256" key="5">
    <source>
        <dbReference type="ARBA" id="ARBA00023136"/>
    </source>
</evidence>
<organism evidence="8">
    <name type="scientific">Eutreptiella gymnastica</name>
    <dbReference type="NCBI Taxonomy" id="73025"/>
    <lineage>
        <taxon>Eukaryota</taxon>
        <taxon>Discoba</taxon>
        <taxon>Euglenozoa</taxon>
        <taxon>Euglenida</taxon>
        <taxon>Spirocuta</taxon>
        <taxon>Euglenophyceae</taxon>
        <taxon>Eutreptiales</taxon>
        <taxon>Eutreptiaceae</taxon>
        <taxon>Eutreptiella</taxon>
    </lineage>
</organism>
<reference evidence="8" key="1">
    <citation type="submission" date="2021-01" db="EMBL/GenBank/DDBJ databases">
        <authorList>
            <person name="Corre E."/>
            <person name="Pelletier E."/>
            <person name="Niang G."/>
            <person name="Scheremetjew M."/>
            <person name="Finn R."/>
            <person name="Kale V."/>
            <person name="Holt S."/>
            <person name="Cochrane G."/>
            <person name="Meng A."/>
            <person name="Brown T."/>
            <person name="Cohen L."/>
        </authorList>
    </citation>
    <scope>NUCLEOTIDE SEQUENCE</scope>
    <source>
        <strain evidence="8">NIES-381</strain>
    </source>
</reference>
<dbReference type="Pfam" id="PF03006">
    <property type="entry name" value="HlyIII"/>
    <property type="match status" value="1"/>
</dbReference>
<dbReference type="InterPro" id="IPR004254">
    <property type="entry name" value="AdipoR/HlyIII-related"/>
</dbReference>
<feature type="transmembrane region" description="Helical" evidence="7">
    <location>
        <begin position="89"/>
        <end position="106"/>
    </location>
</feature>
<keyword evidence="6" id="KW-0862">Zinc</keyword>
<evidence type="ECO:0000313" key="8">
    <source>
        <dbReference type="EMBL" id="CAD9004767.1"/>
    </source>
</evidence>
<accession>A0A7S1N8R9</accession>
<protein>
    <submittedName>
        <fullName evidence="8">Uncharacterized protein</fullName>
    </submittedName>
</protein>
<evidence type="ECO:0000256" key="2">
    <source>
        <dbReference type="ARBA" id="ARBA00007018"/>
    </source>
</evidence>
<feature type="binding site" evidence="6">
    <location>
        <position position="128"/>
    </location>
    <ligand>
        <name>Zn(2+)</name>
        <dbReference type="ChEBI" id="CHEBI:29105"/>
    </ligand>
</feature>
<dbReference type="AlphaFoldDB" id="A0A7S1N8R9"/>
<dbReference type="EMBL" id="HBGA01043733">
    <property type="protein sequence ID" value="CAD9004767.1"/>
    <property type="molecule type" value="Transcribed_RNA"/>
</dbReference>
<dbReference type="GO" id="GO:0016020">
    <property type="term" value="C:membrane"/>
    <property type="evidence" value="ECO:0007669"/>
    <property type="project" value="UniProtKB-SubCell"/>
</dbReference>
<dbReference type="PANTHER" id="PTHR20855">
    <property type="entry name" value="ADIPOR/PROGESTIN RECEPTOR-RELATED"/>
    <property type="match status" value="1"/>
</dbReference>
<proteinExistence type="inferred from homology"/>
<comment type="subcellular location">
    <subcellularLocation>
        <location evidence="1">Membrane</location>
        <topology evidence="1">Multi-pass membrane protein</topology>
    </subcellularLocation>
</comment>